<dbReference type="PANTHER" id="PTHR30137">
    <property type="entry name" value="LUCIFERASE-LIKE MONOOXYGENASE"/>
    <property type="match status" value="1"/>
</dbReference>
<dbReference type="PANTHER" id="PTHR30137:SF6">
    <property type="entry name" value="LUCIFERASE-LIKE MONOOXYGENASE"/>
    <property type="match status" value="1"/>
</dbReference>
<dbReference type="Proteomes" id="UP000275048">
    <property type="component" value="Unassembled WGS sequence"/>
</dbReference>
<protein>
    <recommendedName>
        <fullName evidence="1">Luciferase-like domain-containing protein</fullName>
    </recommendedName>
</protein>
<dbReference type="EMBL" id="RHHB01000088">
    <property type="protein sequence ID" value="RNB42861.1"/>
    <property type="molecule type" value="Genomic_DNA"/>
</dbReference>
<dbReference type="Gene3D" id="3.20.20.30">
    <property type="entry name" value="Luciferase-like domain"/>
    <property type="match status" value="1"/>
</dbReference>
<dbReference type="InterPro" id="IPR036661">
    <property type="entry name" value="Luciferase-like_sf"/>
</dbReference>
<feature type="non-terminal residue" evidence="2">
    <location>
        <position position="1"/>
    </location>
</feature>
<comment type="caution">
    <text evidence="2">The sequence shown here is derived from an EMBL/GenBank/DDBJ whole genome shotgun (WGS) entry which is preliminary data.</text>
</comment>
<evidence type="ECO:0000259" key="1">
    <source>
        <dbReference type="Pfam" id="PF00296"/>
    </source>
</evidence>
<proteinExistence type="predicted"/>
<dbReference type="InterPro" id="IPR050766">
    <property type="entry name" value="Bact_Lucif_Oxidored"/>
</dbReference>
<dbReference type="InterPro" id="IPR011251">
    <property type="entry name" value="Luciferase-like_dom"/>
</dbReference>
<keyword evidence="3" id="KW-1185">Reference proteome</keyword>
<evidence type="ECO:0000313" key="3">
    <source>
        <dbReference type="Proteomes" id="UP000275048"/>
    </source>
</evidence>
<feature type="domain" description="Luciferase-like" evidence="1">
    <location>
        <begin position="63"/>
        <end position="237"/>
    </location>
</feature>
<organism evidence="2 3">
    <name type="scientific">Agromyces tardus</name>
    <dbReference type="NCBI Taxonomy" id="2583849"/>
    <lineage>
        <taxon>Bacteria</taxon>
        <taxon>Bacillati</taxon>
        <taxon>Actinomycetota</taxon>
        <taxon>Actinomycetes</taxon>
        <taxon>Micrococcales</taxon>
        <taxon>Microbacteriaceae</taxon>
        <taxon>Agromyces</taxon>
    </lineage>
</organism>
<dbReference type="RefSeq" id="WP_122938700.1">
    <property type="nucleotide sequence ID" value="NZ_RHHB01000088.1"/>
</dbReference>
<dbReference type="AlphaFoldDB" id="A0A3M7ZW07"/>
<accession>A0A3M7ZW07</accession>
<reference evidence="2 3" key="1">
    <citation type="submission" date="2018-10" db="EMBL/GenBank/DDBJ databases">
        <title>Isolation, diversity and antibacterial activity of antinobacteria from the wheat rhizosphere soil.</title>
        <authorList>
            <person name="Sun T."/>
        </authorList>
    </citation>
    <scope>NUCLEOTIDE SEQUENCE [LARGE SCALE GENOMIC DNA]</scope>
    <source>
        <strain evidence="2 3">SJ-23</strain>
    </source>
</reference>
<dbReference type="SUPFAM" id="SSF51679">
    <property type="entry name" value="Bacterial luciferase-like"/>
    <property type="match status" value="1"/>
</dbReference>
<gene>
    <name evidence="2" type="ORF">EDM22_19260</name>
</gene>
<dbReference type="GO" id="GO:0016705">
    <property type="term" value="F:oxidoreductase activity, acting on paired donors, with incorporation or reduction of molecular oxygen"/>
    <property type="evidence" value="ECO:0007669"/>
    <property type="project" value="InterPro"/>
</dbReference>
<sequence length="298" mass="30776">TPADADAGAPVAASGDRAGSAAAPALGNAVVDGLVVPPARAFAFDRARFALQGRLLGRVPGDAARFAETVDDLRAFFAGGYVGDGIPVSVQPAEGTDVQVWVHGSTAGESARLAGRLGLRYGANYHVAPSGVLESLAEYRAHFEPSTELDRPHTIVSVDVVVAETDAEAQRLAAGYAEWVLSIREGQGAVPYPRPEDAVPDAELGPIELAAVQDRLDTRFVGSPETVVGLLETLQRVTGADELLVTTITHDHDARVASYRLLAEAWAAGGEAHGPADAHADAARADSDPAAILAGVTP</sequence>
<dbReference type="GO" id="GO:0005829">
    <property type="term" value="C:cytosol"/>
    <property type="evidence" value="ECO:0007669"/>
    <property type="project" value="TreeGrafter"/>
</dbReference>
<name>A0A3M7ZW07_9MICO</name>
<evidence type="ECO:0000313" key="2">
    <source>
        <dbReference type="EMBL" id="RNB42861.1"/>
    </source>
</evidence>
<dbReference type="Pfam" id="PF00296">
    <property type="entry name" value="Bac_luciferase"/>
    <property type="match status" value="1"/>
</dbReference>